<dbReference type="AlphaFoldDB" id="A0A7J7PAU5"/>
<dbReference type="Gene3D" id="1.10.150.60">
    <property type="entry name" value="ARID DNA-binding domain"/>
    <property type="match status" value="1"/>
</dbReference>
<keyword evidence="4" id="KW-1185">Reference proteome</keyword>
<feature type="region of interest" description="Disordered" evidence="1">
    <location>
        <begin position="205"/>
        <end position="230"/>
    </location>
</feature>
<dbReference type="SMART" id="SM01014">
    <property type="entry name" value="ARID"/>
    <property type="match status" value="1"/>
</dbReference>
<dbReference type="InterPro" id="IPR001606">
    <property type="entry name" value="ARID_dom"/>
</dbReference>
<gene>
    <name evidence="3" type="ORF">GIB67_023589</name>
</gene>
<protein>
    <recommendedName>
        <fullName evidence="2">ARID domain-containing protein</fullName>
    </recommendedName>
</protein>
<dbReference type="OrthoDB" id="338531at2759"/>
<proteinExistence type="predicted"/>
<sequence length="230" mass="25781">MALVIAEQPSFSRSEVMLTRCFPAPKVSHEDVVSDPKVFTKALEGFHYYSGTKFTIHTVGGKLLDLHLLYVEVTKRGGFDKVVKERKWKELSLKFKFPPTVTSVPYDLRKKYLSTLYDFEKVYFFKQCPNAQSVHMYEDNSQTAIVISDPMLAYPPSHLQPEGLPTATPVVMTGIIDGQFDCGYLVTVKVGSKALRGVLFHPPAVDSSSSSEQHNSEVVPYFPPSTSHNQ</sequence>
<dbReference type="Pfam" id="PF01388">
    <property type="entry name" value="ARID"/>
    <property type="match status" value="1"/>
</dbReference>
<name>A0A7J7PAU5_9MAGN</name>
<comment type="caution">
    <text evidence="3">The sequence shown here is derived from an EMBL/GenBank/DDBJ whole genome shotgun (WGS) entry which is preliminary data.</text>
</comment>
<dbReference type="GO" id="GO:0003677">
    <property type="term" value="F:DNA binding"/>
    <property type="evidence" value="ECO:0007669"/>
    <property type="project" value="InterPro"/>
</dbReference>
<dbReference type="InterPro" id="IPR036431">
    <property type="entry name" value="ARID_dom_sf"/>
</dbReference>
<evidence type="ECO:0000259" key="2">
    <source>
        <dbReference type="PROSITE" id="PS51011"/>
    </source>
</evidence>
<dbReference type="PROSITE" id="PS51011">
    <property type="entry name" value="ARID"/>
    <property type="match status" value="1"/>
</dbReference>
<dbReference type="SUPFAM" id="SSF46774">
    <property type="entry name" value="ARID-like"/>
    <property type="match status" value="1"/>
</dbReference>
<dbReference type="PANTHER" id="PTHR46691:SF1">
    <property type="entry name" value="AT-RICH INTERACTIVE DOMAIN-CONTAINING PROTEIN 2"/>
    <property type="match status" value="1"/>
</dbReference>
<dbReference type="EMBL" id="JACGCM010000119">
    <property type="protein sequence ID" value="KAF6176298.1"/>
    <property type="molecule type" value="Genomic_DNA"/>
</dbReference>
<evidence type="ECO:0000313" key="4">
    <source>
        <dbReference type="Proteomes" id="UP000541444"/>
    </source>
</evidence>
<evidence type="ECO:0000313" key="3">
    <source>
        <dbReference type="EMBL" id="KAF6176298.1"/>
    </source>
</evidence>
<feature type="domain" description="ARID" evidence="2">
    <location>
        <begin position="33"/>
        <end position="124"/>
    </location>
</feature>
<dbReference type="Proteomes" id="UP000541444">
    <property type="component" value="Unassembled WGS sequence"/>
</dbReference>
<reference evidence="3 4" key="1">
    <citation type="journal article" date="2020" name="IScience">
        <title>Genome Sequencing of the Endangered Kingdonia uniflora (Circaeasteraceae, Ranunculales) Reveals Potential Mechanisms of Evolutionary Specialization.</title>
        <authorList>
            <person name="Sun Y."/>
            <person name="Deng T."/>
            <person name="Zhang A."/>
            <person name="Moore M.J."/>
            <person name="Landis J.B."/>
            <person name="Lin N."/>
            <person name="Zhang H."/>
            <person name="Zhang X."/>
            <person name="Huang J."/>
            <person name="Zhang X."/>
            <person name="Sun H."/>
            <person name="Wang H."/>
        </authorList>
    </citation>
    <scope>NUCLEOTIDE SEQUENCE [LARGE SCALE GENOMIC DNA]</scope>
    <source>
        <strain evidence="3">TB1705</strain>
        <tissue evidence="3">Leaf</tissue>
    </source>
</reference>
<evidence type="ECO:0000256" key="1">
    <source>
        <dbReference type="SAM" id="MobiDB-lite"/>
    </source>
</evidence>
<dbReference type="PANTHER" id="PTHR46691">
    <property type="entry name" value="HIGH MOBILITY GROUP B PROTEIN 9"/>
    <property type="match status" value="1"/>
</dbReference>
<organism evidence="3 4">
    <name type="scientific">Kingdonia uniflora</name>
    <dbReference type="NCBI Taxonomy" id="39325"/>
    <lineage>
        <taxon>Eukaryota</taxon>
        <taxon>Viridiplantae</taxon>
        <taxon>Streptophyta</taxon>
        <taxon>Embryophyta</taxon>
        <taxon>Tracheophyta</taxon>
        <taxon>Spermatophyta</taxon>
        <taxon>Magnoliopsida</taxon>
        <taxon>Ranunculales</taxon>
        <taxon>Circaeasteraceae</taxon>
        <taxon>Kingdonia</taxon>
    </lineage>
</organism>
<dbReference type="SMART" id="SM00501">
    <property type="entry name" value="BRIGHT"/>
    <property type="match status" value="1"/>
</dbReference>
<accession>A0A7J7PAU5</accession>